<dbReference type="Gramene" id="Pp3c2_13490V3.2">
    <property type="protein sequence ID" value="Pp3c2_13490V3.2"/>
    <property type="gene ID" value="Pp3c2_13490"/>
</dbReference>
<dbReference type="PaxDb" id="3218-PP1S30_64V6.1"/>
<dbReference type="EMBL" id="ABEU02000002">
    <property type="protein sequence ID" value="PNR59834.1"/>
    <property type="molecule type" value="Genomic_DNA"/>
</dbReference>
<evidence type="ECO:0000256" key="2">
    <source>
        <dbReference type="ARBA" id="ARBA00008127"/>
    </source>
</evidence>
<dbReference type="GO" id="GO:0005576">
    <property type="term" value="C:extracellular region"/>
    <property type="evidence" value="ECO:0007669"/>
    <property type="project" value="UniProtKB-SubCell"/>
</dbReference>
<keyword evidence="4 6" id="KW-0732">Signal</keyword>
<dbReference type="AlphaFoldDB" id="A0A2K1L1C9"/>
<reference evidence="8" key="3">
    <citation type="submission" date="2020-12" db="UniProtKB">
        <authorList>
            <consortium name="EnsemblPlants"/>
        </authorList>
    </citation>
    <scope>IDENTIFICATION</scope>
</reference>
<evidence type="ECO:0000256" key="1">
    <source>
        <dbReference type="ARBA" id="ARBA00004613"/>
    </source>
</evidence>
<evidence type="ECO:0008006" key="10">
    <source>
        <dbReference type="Google" id="ProtNLM"/>
    </source>
</evidence>
<dbReference type="RefSeq" id="XP_024358169.1">
    <property type="nucleotide sequence ID" value="XM_024502401.2"/>
</dbReference>
<dbReference type="Pfam" id="PF17181">
    <property type="entry name" value="EPF"/>
    <property type="match status" value="1"/>
</dbReference>
<dbReference type="Proteomes" id="UP000006727">
    <property type="component" value="Chromosome 2"/>
</dbReference>
<keyword evidence="3" id="KW-0964">Secreted</keyword>
<dbReference type="KEGG" id="ppp:112273505"/>
<evidence type="ECO:0000313" key="8">
    <source>
        <dbReference type="EnsemblPlants" id="Pp3c2_13490V3.1"/>
    </source>
</evidence>
<gene>
    <name evidence="8" type="primary">LOC112273505</name>
    <name evidence="7" type="ORF">PHYPA_002626</name>
</gene>
<organism evidence="7">
    <name type="scientific">Physcomitrium patens</name>
    <name type="common">Spreading-leaved earth moss</name>
    <name type="synonym">Physcomitrella patens</name>
    <dbReference type="NCBI Taxonomy" id="3218"/>
    <lineage>
        <taxon>Eukaryota</taxon>
        <taxon>Viridiplantae</taxon>
        <taxon>Streptophyta</taxon>
        <taxon>Embryophyta</taxon>
        <taxon>Bryophyta</taxon>
        <taxon>Bryophytina</taxon>
        <taxon>Bryopsida</taxon>
        <taxon>Funariidae</taxon>
        <taxon>Funariales</taxon>
        <taxon>Funariaceae</taxon>
        <taxon>Physcomitrium</taxon>
    </lineage>
</organism>
<keyword evidence="9" id="KW-1185">Reference proteome</keyword>
<dbReference type="GO" id="GO:0010374">
    <property type="term" value="P:stomatal complex development"/>
    <property type="evidence" value="ECO:0007669"/>
    <property type="project" value="InterPro"/>
</dbReference>
<accession>A0A2K1L1C9</accession>
<evidence type="ECO:0000313" key="7">
    <source>
        <dbReference type="EMBL" id="PNR59834.1"/>
    </source>
</evidence>
<protein>
    <recommendedName>
        <fullName evidence="10">Epidermal patterning factor-like protein</fullName>
    </recommendedName>
</protein>
<feature type="signal peptide" evidence="6">
    <location>
        <begin position="1"/>
        <end position="21"/>
    </location>
</feature>
<proteinExistence type="inferred from homology"/>
<dbReference type="OrthoDB" id="1937916at2759"/>
<dbReference type="PANTHER" id="PTHR33109">
    <property type="entry name" value="EPIDERMAL PATTERNING FACTOR-LIKE PROTEIN 4"/>
    <property type="match status" value="1"/>
</dbReference>
<comment type="similarity">
    <text evidence="2">Belongs to the plant cysteine rich small secretory peptide family. Epidermal patterning factor subfamily.</text>
</comment>
<evidence type="ECO:0000256" key="4">
    <source>
        <dbReference type="ARBA" id="ARBA00022729"/>
    </source>
</evidence>
<dbReference type="EnsemblPlants" id="Pp3c2_13490V3.1">
    <property type="protein sequence ID" value="Pp3c2_13490V3.1"/>
    <property type="gene ID" value="Pp3c2_13490"/>
</dbReference>
<reference evidence="7 9" key="1">
    <citation type="journal article" date="2008" name="Science">
        <title>The Physcomitrella genome reveals evolutionary insights into the conquest of land by plants.</title>
        <authorList>
            <person name="Rensing S."/>
            <person name="Lang D."/>
            <person name="Zimmer A."/>
            <person name="Terry A."/>
            <person name="Salamov A."/>
            <person name="Shapiro H."/>
            <person name="Nishiyama T."/>
            <person name="Perroud P.-F."/>
            <person name="Lindquist E."/>
            <person name="Kamisugi Y."/>
            <person name="Tanahashi T."/>
            <person name="Sakakibara K."/>
            <person name="Fujita T."/>
            <person name="Oishi K."/>
            <person name="Shin-I T."/>
            <person name="Kuroki Y."/>
            <person name="Toyoda A."/>
            <person name="Suzuki Y."/>
            <person name="Hashimoto A."/>
            <person name="Yamaguchi K."/>
            <person name="Sugano A."/>
            <person name="Kohara Y."/>
            <person name="Fujiyama A."/>
            <person name="Anterola A."/>
            <person name="Aoki S."/>
            <person name="Ashton N."/>
            <person name="Barbazuk W.B."/>
            <person name="Barker E."/>
            <person name="Bennetzen J."/>
            <person name="Bezanilla M."/>
            <person name="Blankenship R."/>
            <person name="Cho S.H."/>
            <person name="Dutcher S."/>
            <person name="Estelle M."/>
            <person name="Fawcett J.A."/>
            <person name="Gundlach H."/>
            <person name="Hanada K."/>
            <person name="Heyl A."/>
            <person name="Hicks K.A."/>
            <person name="Hugh J."/>
            <person name="Lohr M."/>
            <person name="Mayer K."/>
            <person name="Melkozernov A."/>
            <person name="Murata T."/>
            <person name="Nelson D."/>
            <person name="Pils B."/>
            <person name="Prigge M."/>
            <person name="Reiss B."/>
            <person name="Renner T."/>
            <person name="Rombauts S."/>
            <person name="Rushton P."/>
            <person name="Sanderfoot A."/>
            <person name="Schween G."/>
            <person name="Shiu S.-H."/>
            <person name="Stueber K."/>
            <person name="Theodoulou F.L."/>
            <person name="Tu H."/>
            <person name="Van de Peer Y."/>
            <person name="Verrier P.J."/>
            <person name="Waters E."/>
            <person name="Wood A."/>
            <person name="Yang L."/>
            <person name="Cove D."/>
            <person name="Cuming A."/>
            <person name="Hasebe M."/>
            <person name="Lucas S."/>
            <person name="Mishler D.B."/>
            <person name="Reski R."/>
            <person name="Grigoriev I."/>
            <person name="Quatrano R.S."/>
            <person name="Boore J.L."/>
        </authorList>
    </citation>
    <scope>NUCLEOTIDE SEQUENCE [LARGE SCALE GENOMIC DNA]</scope>
    <source>
        <strain evidence="8 9">cv. Gransden 2004</strain>
    </source>
</reference>
<evidence type="ECO:0000313" key="9">
    <source>
        <dbReference type="Proteomes" id="UP000006727"/>
    </source>
</evidence>
<sequence>MPTLSCRILLFLTMVPYLAAAGRPIPAPPLIASSTTTPQVKLTWGLTSGEDLGIAELTWKYGSQYQDSSPPSPRVASFRGNVKKIYRDGSIFGHRILLGSAPPSCQGKCGLCVPCNPIHFSLGGPHGSISQQEYYPEVWRCKCGNHFFMP</sequence>
<evidence type="ECO:0000256" key="5">
    <source>
        <dbReference type="ARBA" id="ARBA00023157"/>
    </source>
</evidence>
<dbReference type="GeneID" id="112273505"/>
<dbReference type="FunCoup" id="A0A2K1L1C9">
    <property type="interactions" value="1"/>
</dbReference>
<evidence type="ECO:0000256" key="6">
    <source>
        <dbReference type="SAM" id="SignalP"/>
    </source>
</evidence>
<dbReference type="Gramene" id="Pp3c2_13490V3.1">
    <property type="protein sequence ID" value="Pp3c2_13490V3.1"/>
    <property type="gene ID" value="Pp3c2_13490"/>
</dbReference>
<dbReference type="EnsemblPlants" id="Pp3c2_13490V3.2">
    <property type="protein sequence ID" value="Pp3c2_13490V3.2"/>
    <property type="gene ID" value="Pp3c2_13490"/>
</dbReference>
<feature type="chain" id="PRO_5043158433" description="Epidermal patterning factor-like protein" evidence="6">
    <location>
        <begin position="22"/>
        <end position="150"/>
    </location>
</feature>
<dbReference type="PANTHER" id="PTHR33109:SF4">
    <property type="entry name" value="EPIDERMAL PATTERNING FACTOR-LIKE PROTEIN 6"/>
    <property type="match status" value="1"/>
</dbReference>
<evidence type="ECO:0000256" key="3">
    <source>
        <dbReference type="ARBA" id="ARBA00022525"/>
    </source>
</evidence>
<name>A0A2K1L1C9_PHYPA</name>
<comment type="subcellular location">
    <subcellularLocation>
        <location evidence="1">Secreted</location>
    </subcellularLocation>
</comment>
<keyword evidence="5" id="KW-1015">Disulfide bond</keyword>
<dbReference type="InterPro" id="IPR039455">
    <property type="entry name" value="EPFL"/>
</dbReference>
<reference evidence="7 9" key="2">
    <citation type="journal article" date="2018" name="Plant J.">
        <title>The Physcomitrella patens chromosome-scale assembly reveals moss genome structure and evolution.</title>
        <authorList>
            <person name="Lang D."/>
            <person name="Ullrich K.K."/>
            <person name="Murat F."/>
            <person name="Fuchs J."/>
            <person name="Jenkins J."/>
            <person name="Haas F.B."/>
            <person name="Piednoel M."/>
            <person name="Gundlach H."/>
            <person name="Van Bel M."/>
            <person name="Meyberg R."/>
            <person name="Vives C."/>
            <person name="Morata J."/>
            <person name="Symeonidi A."/>
            <person name="Hiss M."/>
            <person name="Muchero W."/>
            <person name="Kamisugi Y."/>
            <person name="Saleh O."/>
            <person name="Blanc G."/>
            <person name="Decker E.L."/>
            <person name="van Gessel N."/>
            <person name="Grimwood J."/>
            <person name="Hayes R.D."/>
            <person name="Graham S.W."/>
            <person name="Gunter L.E."/>
            <person name="McDaniel S.F."/>
            <person name="Hoernstein S.N.W."/>
            <person name="Larsson A."/>
            <person name="Li F.W."/>
            <person name="Perroud P.F."/>
            <person name="Phillips J."/>
            <person name="Ranjan P."/>
            <person name="Rokshar D.S."/>
            <person name="Rothfels C.J."/>
            <person name="Schneider L."/>
            <person name="Shu S."/>
            <person name="Stevenson D.W."/>
            <person name="Thummler F."/>
            <person name="Tillich M."/>
            <person name="Villarreal Aguilar J.C."/>
            <person name="Widiez T."/>
            <person name="Wong G.K."/>
            <person name="Wymore A."/>
            <person name="Zhang Y."/>
            <person name="Zimmer A.D."/>
            <person name="Quatrano R.S."/>
            <person name="Mayer K.F.X."/>
            <person name="Goodstein D."/>
            <person name="Casacuberta J.M."/>
            <person name="Vandepoele K."/>
            <person name="Reski R."/>
            <person name="Cuming A.C."/>
            <person name="Tuskan G.A."/>
            <person name="Maumus F."/>
            <person name="Salse J."/>
            <person name="Schmutz J."/>
            <person name="Rensing S.A."/>
        </authorList>
    </citation>
    <scope>NUCLEOTIDE SEQUENCE [LARGE SCALE GENOMIC DNA]</scope>
    <source>
        <strain evidence="8 9">cv. Gransden 2004</strain>
    </source>
</reference>